<dbReference type="SUPFAM" id="SSF50249">
    <property type="entry name" value="Nucleic acid-binding proteins"/>
    <property type="match status" value="1"/>
</dbReference>
<evidence type="ECO:0000256" key="2">
    <source>
        <dbReference type="PROSITE-ProRule" id="PRU00252"/>
    </source>
</evidence>
<proteinExistence type="predicted"/>
<accession>A0A495XVQ0</accession>
<dbReference type="AlphaFoldDB" id="A0A495XVQ0"/>
<dbReference type="InterPro" id="IPR000424">
    <property type="entry name" value="Primosome_PriB/ssb"/>
</dbReference>
<reference evidence="4 5" key="1">
    <citation type="submission" date="2018-10" db="EMBL/GenBank/DDBJ databases">
        <title>Sequencing the genomes of 1000 actinobacteria strains.</title>
        <authorList>
            <person name="Klenk H.-P."/>
        </authorList>
    </citation>
    <scope>NUCLEOTIDE SEQUENCE [LARGE SCALE GENOMIC DNA]</scope>
    <source>
        <strain evidence="4 5">DSM 44267</strain>
    </source>
</reference>
<keyword evidence="1 2" id="KW-0238">DNA-binding</keyword>
<dbReference type="EMBL" id="RBXT01000001">
    <property type="protein sequence ID" value="RKT78052.1"/>
    <property type="molecule type" value="Genomic_DNA"/>
</dbReference>
<gene>
    <name evidence="4" type="ORF">DFJ68_1487</name>
</gene>
<dbReference type="Gene3D" id="2.40.50.140">
    <property type="entry name" value="Nucleic acid-binding proteins"/>
    <property type="match status" value="1"/>
</dbReference>
<dbReference type="GO" id="GO:0003697">
    <property type="term" value="F:single-stranded DNA binding"/>
    <property type="evidence" value="ECO:0007669"/>
    <property type="project" value="InterPro"/>
</dbReference>
<comment type="caution">
    <text evidence="4">The sequence shown here is derived from an EMBL/GenBank/DDBJ whole genome shotgun (WGS) entry which is preliminary data.</text>
</comment>
<organism evidence="4 5">
    <name type="scientific">Terracoccus luteus</name>
    <dbReference type="NCBI Taxonomy" id="53356"/>
    <lineage>
        <taxon>Bacteria</taxon>
        <taxon>Bacillati</taxon>
        <taxon>Actinomycetota</taxon>
        <taxon>Actinomycetes</taxon>
        <taxon>Micrococcales</taxon>
        <taxon>Intrasporangiaceae</taxon>
        <taxon>Terracoccus</taxon>
    </lineage>
</organism>
<dbReference type="OrthoDB" id="5186768at2"/>
<evidence type="ECO:0000313" key="4">
    <source>
        <dbReference type="EMBL" id="RKT78052.1"/>
    </source>
</evidence>
<name>A0A495XVQ0_9MICO</name>
<protein>
    <submittedName>
        <fullName evidence="4">Single-strand DNA-binding protein</fullName>
    </submittedName>
</protein>
<evidence type="ECO:0000256" key="3">
    <source>
        <dbReference type="SAM" id="MobiDB-lite"/>
    </source>
</evidence>
<evidence type="ECO:0000313" key="5">
    <source>
        <dbReference type="Proteomes" id="UP000278440"/>
    </source>
</evidence>
<dbReference type="PROSITE" id="PS50935">
    <property type="entry name" value="SSB"/>
    <property type="match status" value="1"/>
</dbReference>
<sequence>MGTRTVKPEPGAGVGRTARAREQAGDDVLRPSRNEIVLHGRLSAAAEQRELPSGDVIVTLRVVVARPARARAPGVDTIDVVCWSAVSRRTALRLPAGQDVEVTGSLRRRFYGGPTGRQSRYEVEAASVRRLVGGASVGT</sequence>
<evidence type="ECO:0000256" key="1">
    <source>
        <dbReference type="ARBA" id="ARBA00023125"/>
    </source>
</evidence>
<feature type="region of interest" description="Disordered" evidence="3">
    <location>
        <begin position="1"/>
        <end position="26"/>
    </location>
</feature>
<dbReference type="Pfam" id="PF00436">
    <property type="entry name" value="SSB"/>
    <property type="match status" value="1"/>
</dbReference>
<dbReference type="CDD" id="cd04496">
    <property type="entry name" value="SSB_OBF"/>
    <property type="match status" value="1"/>
</dbReference>
<dbReference type="Proteomes" id="UP000278440">
    <property type="component" value="Unassembled WGS sequence"/>
</dbReference>
<keyword evidence="5" id="KW-1185">Reference proteome</keyword>
<dbReference type="RefSeq" id="WP_121032204.1">
    <property type="nucleotide sequence ID" value="NZ_RBXT01000001.1"/>
</dbReference>
<dbReference type="InterPro" id="IPR012340">
    <property type="entry name" value="NA-bd_OB-fold"/>
</dbReference>